<dbReference type="Gene3D" id="1.10.30.50">
    <property type="match status" value="1"/>
</dbReference>
<dbReference type="InterPro" id="IPR003615">
    <property type="entry name" value="HNH_nuc"/>
</dbReference>
<dbReference type="CDD" id="cd00085">
    <property type="entry name" value="HNHc"/>
    <property type="match status" value="1"/>
</dbReference>
<evidence type="ECO:0000313" key="4">
    <source>
        <dbReference type="EMBL" id="CAB4619297.1"/>
    </source>
</evidence>
<evidence type="ECO:0000313" key="2">
    <source>
        <dbReference type="EMBL" id="CAB4555285.1"/>
    </source>
</evidence>
<dbReference type="EMBL" id="CAEZVA010000082">
    <property type="protein sequence ID" value="CAB4619297.1"/>
    <property type="molecule type" value="Genomic_DNA"/>
</dbReference>
<evidence type="ECO:0000313" key="6">
    <source>
        <dbReference type="EMBL" id="CAB4966355.1"/>
    </source>
</evidence>
<protein>
    <submittedName>
        <fullName evidence="2">Unannotated protein</fullName>
    </submittedName>
</protein>
<dbReference type="EMBL" id="CAFBNV010000071">
    <property type="protein sequence ID" value="CAB4966355.1"/>
    <property type="molecule type" value="Genomic_DNA"/>
</dbReference>
<name>A0A6J6CVR2_9ZZZZ</name>
<dbReference type="FunFam" id="1.10.30.50:FF:000001">
    <property type="entry name" value="HNH endonuclease"/>
    <property type="match status" value="1"/>
</dbReference>
<proteinExistence type="predicted"/>
<dbReference type="Pfam" id="PF14279">
    <property type="entry name" value="HNH_5"/>
    <property type="match status" value="1"/>
</dbReference>
<reference evidence="2" key="1">
    <citation type="submission" date="2020-05" db="EMBL/GenBank/DDBJ databases">
        <authorList>
            <person name="Chiriac C."/>
            <person name="Salcher M."/>
            <person name="Ghai R."/>
            <person name="Kavagutti S V."/>
        </authorList>
    </citation>
    <scope>NUCLEOTIDE SEQUENCE</scope>
</reference>
<gene>
    <name evidence="2" type="ORF">UFOPK1508_00697</name>
    <name evidence="3" type="ORF">UFOPK1798_00851</name>
    <name evidence="4" type="ORF">UFOPK1894_00844</name>
    <name evidence="5" type="ORF">UFOPK2715_00568</name>
    <name evidence="6" type="ORF">UFOPK3883_00827</name>
</gene>
<feature type="domain" description="HNH nuclease" evidence="1">
    <location>
        <begin position="77"/>
        <end position="126"/>
    </location>
</feature>
<organism evidence="2">
    <name type="scientific">freshwater metagenome</name>
    <dbReference type="NCBI Taxonomy" id="449393"/>
    <lineage>
        <taxon>unclassified sequences</taxon>
        <taxon>metagenomes</taxon>
        <taxon>ecological metagenomes</taxon>
    </lineage>
</organism>
<evidence type="ECO:0000259" key="1">
    <source>
        <dbReference type="SMART" id="SM00507"/>
    </source>
</evidence>
<accession>A0A6J6CVR2</accession>
<dbReference type="AlphaFoldDB" id="A0A6J6CVR2"/>
<evidence type="ECO:0000313" key="5">
    <source>
        <dbReference type="EMBL" id="CAB4722789.1"/>
    </source>
</evidence>
<dbReference type="InterPro" id="IPR029471">
    <property type="entry name" value="HNH_5"/>
</dbReference>
<dbReference type="EMBL" id="CAEZSW010000089">
    <property type="protein sequence ID" value="CAB4555285.1"/>
    <property type="molecule type" value="Genomic_DNA"/>
</dbReference>
<dbReference type="SMART" id="SM00507">
    <property type="entry name" value="HNHc"/>
    <property type="match status" value="1"/>
</dbReference>
<dbReference type="InterPro" id="IPR052892">
    <property type="entry name" value="NA-targeting_endonuclease"/>
</dbReference>
<dbReference type="EMBL" id="CAEZYN010000042">
    <property type="protein sequence ID" value="CAB4722789.1"/>
    <property type="molecule type" value="Genomic_DNA"/>
</dbReference>
<dbReference type="PANTHER" id="PTHR33877:SF2">
    <property type="entry name" value="OS07G0170200 PROTEIN"/>
    <property type="match status" value="1"/>
</dbReference>
<dbReference type="PANTHER" id="PTHR33877">
    <property type="entry name" value="SLL1193 PROTEIN"/>
    <property type="match status" value="1"/>
</dbReference>
<sequence>MLGEVLKVSQTLVLNATYEPLGVVSERRALILVLNARAVSVEDSDRILTYARGSITLPSVIRLNKFVKIPYRHAVPLSRRAIFARDNNRCVYCGVTATSIDHVIPRSRGGGHNWENVVSACHKCNHLKADKTLKDLGWRLRHTPREPVGAAWRILGTGKPNRVWIPYLKPFGVEAIGAASA</sequence>
<dbReference type="EMBL" id="CAEZUH010000092">
    <property type="protein sequence ID" value="CAB4598392.1"/>
    <property type="molecule type" value="Genomic_DNA"/>
</dbReference>
<evidence type="ECO:0000313" key="3">
    <source>
        <dbReference type="EMBL" id="CAB4598392.1"/>
    </source>
</evidence>